<organism evidence="5 6">
    <name type="scientific">Triparma verrucosa</name>
    <dbReference type="NCBI Taxonomy" id="1606542"/>
    <lineage>
        <taxon>Eukaryota</taxon>
        <taxon>Sar</taxon>
        <taxon>Stramenopiles</taxon>
        <taxon>Ochrophyta</taxon>
        <taxon>Bolidophyceae</taxon>
        <taxon>Parmales</taxon>
        <taxon>Triparmaceae</taxon>
        <taxon>Triparma</taxon>
    </lineage>
</organism>
<feature type="domain" description="UBC core" evidence="4">
    <location>
        <begin position="302"/>
        <end position="463"/>
    </location>
</feature>
<feature type="region of interest" description="Disordered" evidence="3">
    <location>
        <begin position="37"/>
        <end position="74"/>
    </location>
</feature>
<dbReference type="Gene3D" id="3.10.110.10">
    <property type="entry name" value="Ubiquitin Conjugating Enzyme"/>
    <property type="match status" value="1"/>
</dbReference>
<dbReference type="SUPFAM" id="SSF54495">
    <property type="entry name" value="UBC-like"/>
    <property type="match status" value="1"/>
</dbReference>
<keyword evidence="1" id="KW-0808">Transferase</keyword>
<name>A0A9W7FK51_9STRA</name>
<dbReference type="EMBL" id="BRXX01000486">
    <property type="protein sequence ID" value="GMI14017.1"/>
    <property type="molecule type" value="Genomic_DNA"/>
</dbReference>
<dbReference type="GO" id="GO:0016740">
    <property type="term" value="F:transferase activity"/>
    <property type="evidence" value="ECO:0007669"/>
    <property type="project" value="UniProtKB-KW"/>
</dbReference>
<dbReference type="InterPro" id="IPR016135">
    <property type="entry name" value="UBQ-conjugating_enzyme/RWD"/>
</dbReference>
<keyword evidence="2" id="KW-0833">Ubl conjugation pathway</keyword>
<comment type="caution">
    <text evidence="5">The sequence shown here is derived from an EMBL/GenBank/DDBJ whole genome shotgun (WGS) entry which is preliminary data.</text>
</comment>
<protein>
    <recommendedName>
        <fullName evidence="4">UBC core domain-containing protein</fullName>
    </recommendedName>
</protein>
<gene>
    <name evidence="5" type="ORF">TrVE_jg7448</name>
</gene>
<dbReference type="SMART" id="SM00212">
    <property type="entry name" value="UBCc"/>
    <property type="match status" value="1"/>
</dbReference>
<feature type="compositionally biased region" description="Basic residues" evidence="3">
    <location>
        <begin position="49"/>
        <end position="60"/>
    </location>
</feature>
<dbReference type="CDD" id="cd23810">
    <property type="entry name" value="UBCc_BIRC6"/>
    <property type="match status" value="1"/>
</dbReference>
<reference evidence="6" key="1">
    <citation type="journal article" date="2023" name="Commun. Biol.">
        <title>Genome analysis of Parmales, the sister group of diatoms, reveals the evolutionary specialization of diatoms from phago-mixotrophs to photoautotrophs.</title>
        <authorList>
            <person name="Ban H."/>
            <person name="Sato S."/>
            <person name="Yoshikawa S."/>
            <person name="Yamada K."/>
            <person name="Nakamura Y."/>
            <person name="Ichinomiya M."/>
            <person name="Sato N."/>
            <person name="Blanc-Mathieu R."/>
            <person name="Endo H."/>
            <person name="Kuwata A."/>
            <person name="Ogata H."/>
        </authorList>
    </citation>
    <scope>NUCLEOTIDE SEQUENCE [LARGE SCALE GENOMIC DNA]</scope>
    <source>
        <strain evidence="6">NIES 3699</strain>
    </source>
</reference>
<evidence type="ECO:0000256" key="2">
    <source>
        <dbReference type="ARBA" id="ARBA00022786"/>
    </source>
</evidence>
<dbReference type="PROSITE" id="PS50127">
    <property type="entry name" value="UBC_2"/>
    <property type="match status" value="1"/>
</dbReference>
<dbReference type="Proteomes" id="UP001165160">
    <property type="component" value="Unassembled WGS sequence"/>
</dbReference>
<proteinExistence type="predicted"/>
<evidence type="ECO:0000259" key="4">
    <source>
        <dbReference type="PROSITE" id="PS50127"/>
    </source>
</evidence>
<dbReference type="Pfam" id="PF00179">
    <property type="entry name" value="UQ_con"/>
    <property type="match status" value="1"/>
</dbReference>
<dbReference type="InterPro" id="IPR000608">
    <property type="entry name" value="UBC"/>
</dbReference>
<dbReference type="PANTHER" id="PTHR46116:SF39">
    <property type="entry name" value="BACULOVIRAL IAP REPEAT-CONTAINING PROTEIN 6"/>
    <property type="match status" value="1"/>
</dbReference>
<dbReference type="PANTHER" id="PTHR46116">
    <property type="entry name" value="(E3-INDEPENDENT) E2 UBIQUITIN-CONJUGATING ENZYME"/>
    <property type="match status" value="1"/>
</dbReference>
<sequence>MPPKKRKSPSSPSSSLTSVATDLATDLPSLIKEVSSFKSELESDGSKQGSKKKKQKKQKPIKVGQGTGYGSAATSKSASSTLKKQAHLLTLQSTSDSRASSLFSSFSSLLISSPSSFDSITSDSLSVLKSFLSYYLINDSLIDVGSRKDLYLKILNVLSTLSDPILAGIFFKDGDDFIIRHLEKLGRQAEIFKRINGRGMEGGIDVIGDSKEKNEEYENDTESIINALALSLHISTTFKSLTEGIAASKTLGLIEGNSDKKINPGEEYVNTMQPLTFSTSVDLMKTHTFSKNPTSIVGSAQARLLRVSSEISTLTTSLPCFSGSSIFVRVDDGRIDLMRCLITGPENTPYDSGCFFFDVCLPPNYPREPPKVVFKNTGGGRVRFNPNLYKDGKVCLSLLGTWAGEPWNPKSSTIMQVLVSIQSLIFVEDPYFNEPGFQNNKANKNQSLKYNSQIRAATILYGMRDVLKNPEAGFRVVVENHFKLKNYEILKQLEEWGERAREGYDDGKKKTIKGYENLVADGGIVSTSEDVRKSIEEVKNLMKRNASPKAAQEVIEIGSAEKKPRGAIKKGEIICLDDSDDDDDDDEIEFCGATGRKKTIATTTNTTATSKKGSSVEDAIEL</sequence>
<keyword evidence="6" id="KW-1185">Reference proteome</keyword>
<evidence type="ECO:0000256" key="3">
    <source>
        <dbReference type="SAM" id="MobiDB-lite"/>
    </source>
</evidence>
<evidence type="ECO:0000313" key="6">
    <source>
        <dbReference type="Proteomes" id="UP001165160"/>
    </source>
</evidence>
<evidence type="ECO:0000256" key="1">
    <source>
        <dbReference type="ARBA" id="ARBA00022679"/>
    </source>
</evidence>
<accession>A0A9W7FK51</accession>
<dbReference type="AlphaFoldDB" id="A0A9W7FK51"/>
<evidence type="ECO:0000313" key="5">
    <source>
        <dbReference type="EMBL" id="GMI14017.1"/>
    </source>
</evidence>